<protein>
    <submittedName>
        <fullName evidence="1">Uncharacterized protein</fullName>
    </submittedName>
</protein>
<comment type="caution">
    <text evidence="1">The sequence shown here is derived from an EMBL/GenBank/DDBJ whole genome shotgun (WGS) entry which is preliminary data.</text>
</comment>
<organism evidence="1 2">
    <name type="scientific">Anabaena azotica FACHB-119</name>
    <dbReference type="NCBI Taxonomy" id="947527"/>
    <lineage>
        <taxon>Bacteria</taxon>
        <taxon>Bacillati</taxon>
        <taxon>Cyanobacteriota</taxon>
        <taxon>Cyanophyceae</taxon>
        <taxon>Nostocales</taxon>
        <taxon>Nostocaceae</taxon>
        <taxon>Anabaena</taxon>
        <taxon>Anabaena azotica</taxon>
    </lineage>
</organism>
<dbReference type="EMBL" id="JACJSG010000004">
    <property type="protein sequence ID" value="MBD2499844.1"/>
    <property type="molecule type" value="Genomic_DNA"/>
</dbReference>
<reference evidence="1 2" key="1">
    <citation type="journal article" date="2020" name="ISME J.">
        <title>Comparative genomics reveals insights into cyanobacterial evolution and habitat adaptation.</title>
        <authorList>
            <person name="Chen M.Y."/>
            <person name="Teng W.K."/>
            <person name="Zhao L."/>
            <person name="Hu C.X."/>
            <person name="Zhou Y.K."/>
            <person name="Han B.P."/>
            <person name="Song L.R."/>
            <person name="Shu W.S."/>
        </authorList>
    </citation>
    <scope>NUCLEOTIDE SEQUENCE [LARGE SCALE GENOMIC DNA]</scope>
    <source>
        <strain evidence="1 2">FACHB-119</strain>
    </source>
</reference>
<name>A0ABR8CY25_9NOST</name>
<evidence type="ECO:0000313" key="1">
    <source>
        <dbReference type="EMBL" id="MBD2499844.1"/>
    </source>
</evidence>
<proteinExistence type="predicted"/>
<evidence type="ECO:0000313" key="2">
    <source>
        <dbReference type="Proteomes" id="UP000661112"/>
    </source>
</evidence>
<sequence>MSIEQIKAIIKGNAENLKMLAATPEYQHLEESEKFTTSNDLVLGDAILALDEIYEAIIHLEYEQECSESK</sequence>
<gene>
    <name evidence="1" type="ORF">H6G83_04290</name>
</gene>
<dbReference type="RefSeq" id="WP_190467472.1">
    <property type="nucleotide sequence ID" value="NZ_JACJSG010000004.1"/>
</dbReference>
<dbReference type="Proteomes" id="UP000661112">
    <property type="component" value="Unassembled WGS sequence"/>
</dbReference>
<accession>A0ABR8CY25</accession>
<keyword evidence="2" id="KW-1185">Reference proteome</keyword>